<dbReference type="AlphaFoldDB" id="A0A195CI48"/>
<evidence type="ECO:0000313" key="2">
    <source>
        <dbReference type="Proteomes" id="UP000078542"/>
    </source>
</evidence>
<proteinExistence type="predicted"/>
<sequence>MRLNQNLQEDLLWWEQNILDRVSSIASREYKLTIFSDASRSGWGVACGDDRTHGFWDNKDKLLHINRLELLAAFFGLKCFASELRNGNILLRIDNTAAISYINRMGGVRFKELSSLAKSIWK</sequence>
<dbReference type="CDD" id="cd09275">
    <property type="entry name" value="RNase_HI_RT_DIRS1"/>
    <property type="match status" value="1"/>
</dbReference>
<dbReference type="SUPFAM" id="SSF53098">
    <property type="entry name" value="Ribonuclease H-like"/>
    <property type="match status" value="1"/>
</dbReference>
<dbReference type="Proteomes" id="UP000078542">
    <property type="component" value="Unassembled WGS sequence"/>
</dbReference>
<reference evidence="1 2" key="1">
    <citation type="submission" date="2016-03" db="EMBL/GenBank/DDBJ databases">
        <title>Cyphomyrmex costatus WGS genome.</title>
        <authorList>
            <person name="Nygaard S."/>
            <person name="Hu H."/>
            <person name="Boomsma J."/>
            <person name="Zhang G."/>
        </authorList>
    </citation>
    <scope>NUCLEOTIDE SEQUENCE [LARGE SCALE GENOMIC DNA]</scope>
    <source>
        <strain evidence="1">MS0001</strain>
        <tissue evidence="1">Whole body</tissue>
    </source>
</reference>
<evidence type="ECO:0008006" key="3">
    <source>
        <dbReference type="Google" id="ProtNLM"/>
    </source>
</evidence>
<gene>
    <name evidence="1" type="ORF">ALC62_08907</name>
</gene>
<organism evidence="1 2">
    <name type="scientific">Cyphomyrmex costatus</name>
    <dbReference type="NCBI Taxonomy" id="456900"/>
    <lineage>
        <taxon>Eukaryota</taxon>
        <taxon>Metazoa</taxon>
        <taxon>Ecdysozoa</taxon>
        <taxon>Arthropoda</taxon>
        <taxon>Hexapoda</taxon>
        <taxon>Insecta</taxon>
        <taxon>Pterygota</taxon>
        <taxon>Neoptera</taxon>
        <taxon>Endopterygota</taxon>
        <taxon>Hymenoptera</taxon>
        <taxon>Apocrita</taxon>
        <taxon>Aculeata</taxon>
        <taxon>Formicoidea</taxon>
        <taxon>Formicidae</taxon>
        <taxon>Myrmicinae</taxon>
        <taxon>Cyphomyrmex</taxon>
    </lineage>
</organism>
<dbReference type="EMBL" id="KQ977721">
    <property type="protein sequence ID" value="KYN00415.1"/>
    <property type="molecule type" value="Genomic_DNA"/>
</dbReference>
<dbReference type="InterPro" id="IPR052055">
    <property type="entry name" value="Hepadnavirus_pol/RT"/>
</dbReference>
<evidence type="ECO:0000313" key="1">
    <source>
        <dbReference type="EMBL" id="KYN00415.1"/>
    </source>
</evidence>
<dbReference type="PANTHER" id="PTHR33050">
    <property type="entry name" value="REVERSE TRANSCRIPTASE DOMAIN-CONTAINING PROTEIN"/>
    <property type="match status" value="1"/>
</dbReference>
<dbReference type="InterPro" id="IPR012337">
    <property type="entry name" value="RNaseH-like_sf"/>
</dbReference>
<dbReference type="STRING" id="456900.A0A195CI48"/>
<accession>A0A195CI48</accession>
<keyword evidence="2" id="KW-1185">Reference proteome</keyword>
<protein>
    <recommendedName>
        <fullName evidence="3">RNase H type-1 domain-containing protein</fullName>
    </recommendedName>
</protein>
<dbReference type="PANTHER" id="PTHR33050:SF7">
    <property type="entry name" value="RIBONUCLEASE H"/>
    <property type="match status" value="1"/>
</dbReference>
<name>A0A195CI48_9HYME</name>